<dbReference type="EMBL" id="JAVFWL010000006">
    <property type="protein sequence ID" value="KAK6766844.1"/>
    <property type="molecule type" value="Genomic_DNA"/>
</dbReference>
<sequence length="209" mass="23917">MAKGSSILELHHIRPSSGRGGNIGRTYLDTDILKMSNLPRKLNKINERVAVRVRSMSYPERARIMLSSAVKVEEKKMKIASKLNVFSAFDKTPHPVERKRSFGSQGLSGVLDKRENFKIGGYKRKLHDANNHESNKMFGIIVKTFDAFCNLIRRYHCFGSHHDVSDHFLEQGIGVYRNTVICADWECNFERPEHWKPKTSTPLLCVTVD</sequence>
<name>A0ABR1EW40_NECAM</name>
<dbReference type="Proteomes" id="UP001303046">
    <property type="component" value="Unassembled WGS sequence"/>
</dbReference>
<protein>
    <submittedName>
        <fullName evidence="1">Uncharacterized protein</fullName>
    </submittedName>
</protein>
<reference evidence="1 2" key="1">
    <citation type="submission" date="2023-08" db="EMBL/GenBank/DDBJ databases">
        <title>A Necator americanus chromosomal reference genome.</title>
        <authorList>
            <person name="Ilik V."/>
            <person name="Petrzelkova K.J."/>
            <person name="Pardy F."/>
            <person name="Fuh T."/>
            <person name="Niatou-Singa F.S."/>
            <person name="Gouil Q."/>
            <person name="Baker L."/>
            <person name="Ritchie M.E."/>
            <person name="Jex A.R."/>
            <person name="Gazzola D."/>
            <person name="Li H."/>
            <person name="Toshio Fujiwara R."/>
            <person name="Zhan B."/>
            <person name="Aroian R.V."/>
            <person name="Pafco B."/>
            <person name="Schwarz E.M."/>
        </authorList>
    </citation>
    <scope>NUCLEOTIDE SEQUENCE [LARGE SCALE GENOMIC DNA]</scope>
    <source>
        <strain evidence="1 2">Aroian</strain>
        <tissue evidence="1">Whole animal</tissue>
    </source>
</reference>
<comment type="caution">
    <text evidence="1">The sequence shown here is derived from an EMBL/GenBank/DDBJ whole genome shotgun (WGS) entry which is preliminary data.</text>
</comment>
<keyword evidence="2" id="KW-1185">Reference proteome</keyword>
<evidence type="ECO:0000313" key="1">
    <source>
        <dbReference type="EMBL" id="KAK6766844.1"/>
    </source>
</evidence>
<accession>A0ABR1EW40</accession>
<proteinExistence type="predicted"/>
<evidence type="ECO:0000313" key="2">
    <source>
        <dbReference type="Proteomes" id="UP001303046"/>
    </source>
</evidence>
<gene>
    <name evidence="1" type="primary">Necator_chrX.g26408</name>
    <name evidence="1" type="ORF">RB195_026241</name>
</gene>
<organism evidence="1 2">
    <name type="scientific">Necator americanus</name>
    <name type="common">Human hookworm</name>
    <dbReference type="NCBI Taxonomy" id="51031"/>
    <lineage>
        <taxon>Eukaryota</taxon>
        <taxon>Metazoa</taxon>
        <taxon>Ecdysozoa</taxon>
        <taxon>Nematoda</taxon>
        <taxon>Chromadorea</taxon>
        <taxon>Rhabditida</taxon>
        <taxon>Rhabditina</taxon>
        <taxon>Rhabditomorpha</taxon>
        <taxon>Strongyloidea</taxon>
        <taxon>Ancylostomatidae</taxon>
        <taxon>Bunostominae</taxon>
        <taxon>Necator</taxon>
    </lineage>
</organism>